<protein>
    <submittedName>
        <fullName evidence="3">Uncharacterized protein</fullName>
    </submittedName>
</protein>
<dbReference type="EMBL" id="JBJKTR010000021">
    <property type="protein sequence ID" value="KAL3327372.1"/>
    <property type="molecule type" value="Genomic_DNA"/>
</dbReference>
<evidence type="ECO:0000256" key="1">
    <source>
        <dbReference type="SAM" id="MobiDB-lite"/>
    </source>
</evidence>
<proteinExistence type="predicted"/>
<evidence type="ECO:0000313" key="4">
    <source>
        <dbReference type="Proteomes" id="UP001627284"/>
    </source>
</evidence>
<dbReference type="PANTHER" id="PTHR33738">
    <property type="entry name" value="EMB|CAB82975.1"/>
    <property type="match status" value="1"/>
</dbReference>
<keyword evidence="2" id="KW-1133">Transmembrane helix</keyword>
<keyword evidence="2" id="KW-0472">Membrane</keyword>
<feature type="region of interest" description="Disordered" evidence="1">
    <location>
        <begin position="105"/>
        <end position="137"/>
    </location>
</feature>
<dbReference type="PANTHER" id="PTHR33738:SF1">
    <property type="entry name" value="PLANT_T7H20-70 PROTEIN"/>
    <property type="match status" value="1"/>
</dbReference>
<feature type="region of interest" description="Disordered" evidence="1">
    <location>
        <begin position="168"/>
        <end position="187"/>
    </location>
</feature>
<evidence type="ECO:0000256" key="2">
    <source>
        <dbReference type="SAM" id="Phobius"/>
    </source>
</evidence>
<keyword evidence="2" id="KW-0812">Transmembrane</keyword>
<feature type="non-terminal residue" evidence="3">
    <location>
        <position position="1"/>
    </location>
</feature>
<comment type="caution">
    <text evidence="3">The sequence shown here is derived from an EMBL/GenBank/DDBJ whole genome shotgun (WGS) entry which is preliminary data.</text>
</comment>
<name>A0ABD2R7B4_9SOLN</name>
<feature type="compositionally biased region" description="Low complexity" evidence="1">
    <location>
        <begin position="118"/>
        <end position="134"/>
    </location>
</feature>
<dbReference type="AlphaFoldDB" id="A0ABD2R7B4"/>
<accession>A0ABD2R7B4</accession>
<reference evidence="3 4" key="1">
    <citation type="submission" date="2024-05" db="EMBL/GenBank/DDBJ databases">
        <title>De novo assembly of an allotetraploid wild potato.</title>
        <authorList>
            <person name="Hosaka A.J."/>
        </authorList>
    </citation>
    <scope>NUCLEOTIDE SEQUENCE [LARGE SCALE GENOMIC DNA]</scope>
    <source>
        <tissue evidence="3">Young leaves</tissue>
    </source>
</reference>
<sequence>GPFTFYLILFIDGAFPIKTHLNLFNFNQSFLFYFILLLKKKKKLKKMEGTEKTSSSSFTSDLFGSKETSASSSSAIFGSIFPPPSKGHGSMNSEQLKHDPVIQERNAKGGYSGSTPTSNEAASQQAAQNKQPSSFYQNEKVQPCHLSSSIYYGGQDVYSFPQNNNQSSTYTTFNKDNGEDDSGSASRGNWWQGSLYY</sequence>
<dbReference type="Proteomes" id="UP001627284">
    <property type="component" value="Unassembled WGS sequence"/>
</dbReference>
<evidence type="ECO:0000313" key="3">
    <source>
        <dbReference type="EMBL" id="KAL3327372.1"/>
    </source>
</evidence>
<keyword evidence="4" id="KW-1185">Reference proteome</keyword>
<gene>
    <name evidence="3" type="ORF">AABB24_035179</name>
</gene>
<feature type="transmembrane region" description="Helical" evidence="2">
    <location>
        <begin position="20"/>
        <end position="38"/>
    </location>
</feature>
<organism evidence="3 4">
    <name type="scientific">Solanum stoloniferum</name>
    <dbReference type="NCBI Taxonomy" id="62892"/>
    <lineage>
        <taxon>Eukaryota</taxon>
        <taxon>Viridiplantae</taxon>
        <taxon>Streptophyta</taxon>
        <taxon>Embryophyta</taxon>
        <taxon>Tracheophyta</taxon>
        <taxon>Spermatophyta</taxon>
        <taxon>Magnoliopsida</taxon>
        <taxon>eudicotyledons</taxon>
        <taxon>Gunneridae</taxon>
        <taxon>Pentapetalae</taxon>
        <taxon>asterids</taxon>
        <taxon>lamiids</taxon>
        <taxon>Solanales</taxon>
        <taxon>Solanaceae</taxon>
        <taxon>Solanoideae</taxon>
        <taxon>Solaneae</taxon>
        <taxon>Solanum</taxon>
    </lineage>
</organism>